<dbReference type="GO" id="GO:0005096">
    <property type="term" value="F:GTPase activator activity"/>
    <property type="evidence" value="ECO:0007669"/>
    <property type="project" value="UniProtKB-KW"/>
</dbReference>
<keyword evidence="3" id="KW-0677">Repeat</keyword>
<dbReference type="OrthoDB" id="120976at2759"/>
<gene>
    <name evidence="4" type="ORF">Tco025E_02851</name>
</gene>
<dbReference type="GO" id="GO:0005634">
    <property type="term" value="C:nucleus"/>
    <property type="evidence" value="ECO:0007669"/>
    <property type="project" value="TreeGrafter"/>
</dbReference>
<comment type="caution">
    <text evidence="4">The sequence shown here is derived from an EMBL/GenBank/DDBJ whole genome shotgun (WGS) entry which is preliminary data.</text>
</comment>
<reference evidence="4 5" key="1">
    <citation type="journal article" date="2018" name="BMC Genomics">
        <title>Genomic comparison of Trypanosoma conorhini and Trypanosoma rangeli to Trypanosoma cruzi strains of high and low virulence.</title>
        <authorList>
            <person name="Bradwell K.R."/>
            <person name="Koparde V.N."/>
            <person name="Matveyev A.V."/>
            <person name="Serrano M.G."/>
            <person name="Alves J.M."/>
            <person name="Parikh H."/>
            <person name="Huang B."/>
            <person name="Lee V."/>
            <person name="Espinosa-Alvarez O."/>
            <person name="Ortiz P.A."/>
            <person name="Costa-Martins A.G."/>
            <person name="Teixeira M.M."/>
            <person name="Buck G.A."/>
        </authorList>
    </citation>
    <scope>NUCLEOTIDE SEQUENCE [LARGE SCALE GENOMIC DNA]</scope>
    <source>
        <strain evidence="4 5">025E</strain>
    </source>
</reference>
<evidence type="ECO:0000256" key="1">
    <source>
        <dbReference type="ARBA" id="ARBA00022468"/>
    </source>
</evidence>
<dbReference type="GO" id="GO:0031267">
    <property type="term" value="F:small GTPase binding"/>
    <property type="evidence" value="ECO:0007669"/>
    <property type="project" value="TreeGrafter"/>
</dbReference>
<dbReference type="Proteomes" id="UP000284403">
    <property type="component" value="Unassembled WGS sequence"/>
</dbReference>
<evidence type="ECO:0000313" key="5">
    <source>
        <dbReference type="Proteomes" id="UP000284403"/>
    </source>
</evidence>
<evidence type="ECO:0000256" key="2">
    <source>
        <dbReference type="ARBA" id="ARBA00022614"/>
    </source>
</evidence>
<organism evidence="4 5">
    <name type="scientific">Trypanosoma conorhini</name>
    <dbReference type="NCBI Taxonomy" id="83891"/>
    <lineage>
        <taxon>Eukaryota</taxon>
        <taxon>Discoba</taxon>
        <taxon>Euglenozoa</taxon>
        <taxon>Kinetoplastea</taxon>
        <taxon>Metakinetoplastina</taxon>
        <taxon>Trypanosomatida</taxon>
        <taxon>Trypanosomatidae</taxon>
        <taxon>Trypanosoma</taxon>
    </lineage>
</organism>
<keyword evidence="2" id="KW-0433">Leucine-rich repeat</keyword>
<dbReference type="SUPFAM" id="SSF52047">
    <property type="entry name" value="RNI-like"/>
    <property type="match status" value="1"/>
</dbReference>
<dbReference type="InterPro" id="IPR027038">
    <property type="entry name" value="RanGap"/>
</dbReference>
<dbReference type="AlphaFoldDB" id="A0A3R7LZF4"/>
<dbReference type="GO" id="GO:0006913">
    <property type="term" value="P:nucleocytoplasmic transport"/>
    <property type="evidence" value="ECO:0007669"/>
    <property type="project" value="TreeGrafter"/>
</dbReference>
<accession>A0A3R7LZF4</accession>
<dbReference type="GO" id="GO:0005829">
    <property type="term" value="C:cytosol"/>
    <property type="evidence" value="ECO:0007669"/>
    <property type="project" value="TreeGrafter"/>
</dbReference>
<dbReference type="PANTHER" id="PTHR24113">
    <property type="entry name" value="RAN GTPASE-ACTIVATING PROTEIN 1"/>
    <property type="match status" value="1"/>
</dbReference>
<keyword evidence="5" id="KW-1185">Reference proteome</keyword>
<dbReference type="EMBL" id="MKKU01000115">
    <property type="protein sequence ID" value="RNF23629.1"/>
    <property type="molecule type" value="Genomic_DNA"/>
</dbReference>
<sequence>MSEPGVSATQEGVANRGSTANGGRCLESFLARYASRCKESATEMNPRALQAAVAMQEALEKTKGDVSDVGAKARGATYTLSAVPLGVSGSQALFPAIACMPLVRLGLADCYLGDAGTRILAEALSTSSRCGSVMRVICLSGVGITDASSLACFVTATQQLQLLDVSRNRIGTQPHTLAVLCAAMRHHKSLQEVNLSDNLITGSCAVSVQAIAEWVVCAGHDDVLHRIDLRFNALGMLREAGSVAAPALMKGTRLIYAAHPLVDAVLLNNTVESLELYANALSADVLDVVEAKLAVNRRTKEILRKLFAQEASGSV</sequence>
<keyword evidence="1" id="KW-0343">GTPase activation</keyword>
<dbReference type="GO" id="GO:0048471">
    <property type="term" value="C:perinuclear region of cytoplasm"/>
    <property type="evidence" value="ECO:0007669"/>
    <property type="project" value="TreeGrafter"/>
</dbReference>
<dbReference type="RefSeq" id="XP_029230201.1">
    <property type="nucleotide sequence ID" value="XM_029369774.1"/>
</dbReference>
<dbReference type="PANTHER" id="PTHR24113:SF12">
    <property type="entry name" value="RAN GTPASE-ACTIVATING PROTEIN 1"/>
    <property type="match status" value="1"/>
</dbReference>
<dbReference type="GeneID" id="40316462"/>
<evidence type="ECO:0000256" key="3">
    <source>
        <dbReference type="ARBA" id="ARBA00022737"/>
    </source>
</evidence>
<dbReference type="Gene3D" id="3.80.10.10">
    <property type="entry name" value="Ribonuclease Inhibitor"/>
    <property type="match status" value="1"/>
</dbReference>
<evidence type="ECO:0000313" key="4">
    <source>
        <dbReference type="EMBL" id="RNF23629.1"/>
    </source>
</evidence>
<dbReference type="InterPro" id="IPR032675">
    <property type="entry name" value="LRR_dom_sf"/>
</dbReference>
<name>A0A3R7LZF4_9TRYP</name>
<proteinExistence type="predicted"/>
<protein>
    <submittedName>
        <fullName evidence="4">Leucine rich repeat containing 45</fullName>
    </submittedName>
</protein>